<reference evidence="2 3" key="1">
    <citation type="submission" date="2021-06" db="EMBL/GenBank/DDBJ databases">
        <title>Faecalicatena sp. nov. isolated from porcine feces.</title>
        <authorList>
            <person name="Oh B.S."/>
            <person name="Lee J.H."/>
        </authorList>
    </citation>
    <scope>NUCLEOTIDE SEQUENCE [LARGE SCALE GENOMIC DNA]</scope>
    <source>
        <strain evidence="2 3">AGMB00832</strain>
    </source>
</reference>
<keyword evidence="3" id="KW-1185">Reference proteome</keyword>
<dbReference type="Pfam" id="PF04754">
    <property type="entry name" value="Transposase_31"/>
    <property type="match status" value="1"/>
</dbReference>
<evidence type="ECO:0000259" key="1">
    <source>
        <dbReference type="Pfam" id="PF04754"/>
    </source>
</evidence>
<feature type="domain" description="Transposase (putative) YhgA-like" evidence="1">
    <location>
        <begin position="131"/>
        <end position="218"/>
    </location>
</feature>
<organism evidence="2 3">
    <name type="scientific">Faecalicatena faecalis</name>
    <dbReference type="NCBI Taxonomy" id="2726362"/>
    <lineage>
        <taxon>Bacteria</taxon>
        <taxon>Bacillati</taxon>
        <taxon>Bacillota</taxon>
        <taxon>Clostridia</taxon>
        <taxon>Lachnospirales</taxon>
        <taxon>Lachnospiraceae</taxon>
        <taxon>Faecalicatena</taxon>
    </lineage>
</organism>
<accession>A0ABS6D9E2</accession>
<dbReference type="InterPro" id="IPR006842">
    <property type="entry name" value="Transposase_31"/>
</dbReference>
<name>A0ABS6D9E2_9FIRM</name>
<dbReference type="Proteomes" id="UP000723714">
    <property type="component" value="Unassembled WGS sequence"/>
</dbReference>
<gene>
    <name evidence="2" type="ORF">HGO97_020765</name>
</gene>
<evidence type="ECO:0000313" key="2">
    <source>
        <dbReference type="EMBL" id="MBU3878238.1"/>
    </source>
</evidence>
<proteinExistence type="predicted"/>
<protein>
    <submittedName>
        <fullName evidence="2">Rpn family recombination-promoting nuclease/putative transposase</fullName>
    </submittedName>
</protein>
<comment type="caution">
    <text evidence="2">The sequence shown here is derived from an EMBL/GenBank/DDBJ whole genome shotgun (WGS) entry which is preliminary data.</text>
</comment>
<sequence>MGKGNVYMKHWLSDKERFSDFVNGSLFQGRKVFTAESLQKEDTEHGLVIRKPDGEEITVQRYRDICMTAKDGTRVVILACENQEEIHYGMPVRGMLYDALSYVDQVNEIRKGRRNQKELKRSAEFLSGMKQTALLYPVVTLIFYYGEKDWDGKQDLHSLFGIEREEYKMLKKYVPNYSINLIDPRKIGDLTCFQTNLQMVFGMLKYRKNKDGLLKYVQENKVYFSRIDEESYNALRVLLGSEQSLKAMEERTGGIDMCKALDDLYQDGIAEGMEKGIEKGMEAKIVAMIRKKLGKGMSISEIADDLELELSYVQKVIDLLSENMEQTDLEVAERMIG</sequence>
<dbReference type="RefSeq" id="WP_216244901.1">
    <property type="nucleotide sequence ID" value="NZ_JABACJ020000029.1"/>
</dbReference>
<dbReference type="EMBL" id="JABACJ020000029">
    <property type="protein sequence ID" value="MBU3878238.1"/>
    <property type="molecule type" value="Genomic_DNA"/>
</dbReference>
<evidence type="ECO:0000313" key="3">
    <source>
        <dbReference type="Proteomes" id="UP000723714"/>
    </source>
</evidence>